<dbReference type="FunFam" id="3.30.950.10:FF:000002">
    <property type="entry name" value="Ribosomal RNA small subunit methyltransferase I"/>
    <property type="match status" value="1"/>
</dbReference>
<dbReference type="InterPro" id="IPR035996">
    <property type="entry name" value="4pyrrol_Methylase_sf"/>
</dbReference>
<accession>A0A1F5HMM7</accession>
<dbReference type="GO" id="GO:0070677">
    <property type="term" value="F:rRNA (cytosine-2'-O-)-methyltransferase activity"/>
    <property type="evidence" value="ECO:0007669"/>
    <property type="project" value="UniProtKB-UniRule"/>
</dbReference>
<dbReference type="InterPro" id="IPR014776">
    <property type="entry name" value="4pyrrole_Mease_sub2"/>
</dbReference>
<evidence type="ECO:0000256" key="5">
    <source>
        <dbReference type="ARBA" id="ARBA00022691"/>
    </source>
</evidence>
<dbReference type="Gene3D" id="3.30.950.10">
    <property type="entry name" value="Methyltransferase, Cobalt-precorrin-4 Transmethylase, Domain 2"/>
    <property type="match status" value="1"/>
</dbReference>
<protein>
    <recommendedName>
        <fullName evidence="6">Ribosomal RNA small subunit methyltransferase I</fullName>
        <ecNumber evidence="6">2.1.1.198</ecNumber>
    </recommendedName>
    <alternativeName>
        <fullName evidence="6">16S rRNA 2'-O-ribose C1402 methyltransferase</fullName>
    </alternativeName>
    <alternativeName>
        <fullName evidence="6">rRNA (cytidine-2'-O-)-methyltransferase RsmI</fullName>
    </alternativeName>
</protein>
<keyword evidence="3 6" id="KW-0489">Methyltransferase</keyword>
<evidence type="ECO:0000256" key="6">
    <source>
        <dbReference type="HAMAP-Rule" id="MF_01877"/>
    </source>
</evidence>
<dbReference type="EC" id="2.1.1.198" evidence="6"/>
<name>A0A1F5HMM7_9BACT</name>
<dbReference type="STRING" id="1797727.A3B51_03025"/>
<dbReference type="PANTHER" id="PTHR46111:SF1">
    <property type="entry name" value="RIBOSOMAL RNA SMALL SUBUNIT METHYLTRANSFERASE I"/>
    <property type="match status" value="1"/>
</dbReference>
<gene>
    <name evidence="6" type="primary">rsmI</name>
    <name evidence="8" type="ORF">A3B51_03025</name>
</gene>
<dbReference type="HAMAP" id="MF_01877">
    <property type="entry name" value="16SrRNA_methyltr_I"/>
    <property type="match status" value="1"/>
</dbReference>
<evidence type="ECO:0000256" key="4">
    <source>
        <dbReference type="ARBA" id="ARBA00022679"/>
    </source>
</evidence>
<dbReference type="InterPro" id="IPR014777">
    <property type="entry name" value="4pyrrole_Mease_sub1"/>
</dbReference>
<dbReference type="EMBL" id="MFBQ01000005">
    <property type="protein sequence ID" value="OGE05364.1"/>
    <property type="molecule type" value="Genomic_DNA"/>
</dbReference>
<dbReference type="PIRSF" id="PIRSF005917">
    <property type="entry name" value="MTase_YraL"/>
    <property type="match status" value="1"/>
</dbReference>
<dbReference type="SUPFAM" id="SSF53790">
    <property type="entry name" value="Tetrapyrrole methylase"/>
    <property type="match status" value="1"/>
</dbReference>
<comment type="catalytic activity">
    <reaction evidence="6">
        <text>cytidine(1402) in 16S rRNA + S-adenosyl-L-methionine = 2'-O-methylcytidine(1402) in 16S rRNA + S-adenosyl-L-homocysteine + H(+)</text>
        <dbReference type="Rhea" id="RHEA:42924"/>
        <dbReference type="Rhea" id="RHEA-COMP:10285"/>
        <dbReference type="Rhea" id="RHEA-COMP:10286"/>
        <dbReference type="ChEBI" id="CHEBI:15378"/>
        <dbReference type="ChEBI" id="CHEBI:57856"/>
        <dbReference type="ChEBI" id="CHEBI:59789"/>
        <dbReference type="ChEBI" id="CHEBI:74495"/>
        <dbReference type="ChEBI" id="CHEBI:82748"/>
        <dbReference type="EC" id="2.1.1.198"/>
    </reaction>
</comment>
<evidence type="ECO:0000313" key="9">
    <source>
        <dbReference type="Proteomes" id="UP000176780"/>
    </source>
</evidence>
<comment type="function">
    <text evidence="6">Catalyzes the 2'-O-methylation of the ribose of cytidine 1402 (C1402) in 16S rRNA.</text>
</comment>
<evidence type="ECO:0000256" key="3">
    <source>
        <dbReference type="ARBA" id="ARBA00022603"/>
    </source>
</evidence>
<organism evidence="8 9">
    <name type="scientific">Candidatus Curtissbacteria bacterium RIFCSPLOWO2_01_FULL_41_18</name>
    <dbReference type="NCBI Taxonomy" id="1797727"/>
    <lineage>
        <taxon>Bacteria</taxon>
        <taxon>Candidatus Curtissiibacteriota</taxon>
    </lineage>
</organism>
<keyword evidence="1 6" id="KW-0963">Cytoplasm</keyword>
<dbReference type="CDD" id="cd11648">
    <property type="entry name" value="RsmI"/>
    <property type="match status" value="1"/>
</dbReference>
<evidence type="ECO:0000256" key="1">
    <source>
        <dbReference type="ARBA" id="ARBA00022490"/>
    </source>
</evidence>
<dbReference type="InterPro" id="IPR008189">
    <property type="entry name" value="rRNA_ssu_MeTfrase_I"/>
</dbReference>
<dbReference type="NCBIfam" id="TIGR00096">
    <property type="entry name" value="16S rRNA (cytidine(1402)-2'-O)-methyltransferase"/>
    <property type="match status" value="1"/>
</dbReference>
<dbReference type="InterPro" id="IPR018063">
    <property type="entry name" value="SAM_MeTrfase_RsmI_CS"/>
</dbReference>
<keyword evidence="4 6" id="KW-0808">Transferase</keyword>
<dbReference type="PROSITE" id="PS01296">
    <property type="entry name" value="RSMI"/>
    <property type="match status" value="1"/>
</dbReference>
<comment type="caution">
    <text evidence="8">The sequence shown here is derived from an EMBL/GenBank/DDBJ whole genome shotgun (WGS) entry which is preliminary data.</text>
</comment>
<sequence>MGVLFIVATPIGNLGDITLRAIESLKSVDYVLCEDTRVTAKLLNHFGISKKMVSFNDFNEDQKMLAVISDLTSGKNIALVSDAGTPLISDPGYKLVRTAIHRGIRVESIPGPTSITTALTLSGLPPDKFTFLGYLPKQGGKRLKMLEAVRQNQKNLKSTTIIFESPFRVLKTLESIKDIFGDIDVVVCRELTKLYEEIRREKVSQSIAHFSQTKPKGEFVILF</sequence>
<feature type="domain" description="Tetrapyrrole methylase" evidence="7">
    <location>
        <begin position="4"/>
        <end position="204"/>
    </location>
</feature>
<dbReference type="PANTHER" id="PTHR46111">
    <property type="entry name" value="RIBOSOMAL RNA SMALL SUBUNIT METHYLTRANSFERASE I"/>
    <property type="match status" value="1"/>
</dbReference>
<evidence type="ECO:0000259" key="7">
    <source>
        <dbReference type="Pfam" id="PF00590"/>
    </source>
</evidence>
<keyword evidence="2 6" id="KW-0698">rRNA processing</keyword>
<dbReference type="Gene3D" id="3.40.1010.10">
    <property type="entry name" value="Cobalt-precorrin-4 Transmethylase, Domain 1"/>
    <property type="match status" value="1"/>
</dbReference>
<comment type="similarity">
    <text evidence="6">Belongs to the methyltransferase superfamily. RsmI family.</text>
</comment>
<dbReference type="FunFam" id="3.40.1010.10:FF:000007">
    <property type="entry name" value="Ribosomal RNA small subunit methyltransferase I"/>
    <property type="match status" value="1"/>
</dbReference>
<proteinExistence type="inferred from homology"/>
<dbReference type="GO" id="GO:0005737">
    <property type="term" value="C:cytoplasm"/>
    <property type="evidence" value="ECO:0007669"/>
    <property type="project" value="UniProtKB-SubCell"/>
</dbReference>
<evidence type="ECO:0000313" key="8">
    <source>
        <dbReference type="EMBL" id="OGE05364.1"/>
    </source>
</evidence>
<comment type="subcellular location">
    <subcellularLocation>
        <location evidence="6">Cytoplasm</location>
    </subcellularLocation>
</comment>
<keyword evidence="5 6" id="KW-0949">S-adenosyl-L-methionine</keyword>
<evidence type="ECO:0000256" key="2">
    <source>
        <dbReference type="ARBA" id="ARBA00022552"/>
    </source>
</evidence>
<dbReference type="InterPro" id="IPR000878">
    <property type="entry name" value="4pyrrol_Mease"/>
</dbReference>
<dbReference type="Proteomes" id="UP000176780">
    <property type="component" value="Unassembled WGS sequence"/>
</dbReference>
<dbReference type="Pfam" id="PF00590">
    <property type="entry name" value="TP_methylase"/>
    <property type="match status" value="1"/>
</dbReference>
<dbReference type="AlphaFoldDB" id="A0A1F5HMM7"/>
<reference evidence="8 9" key="1">
    <citation type="journal article" date="2016" name="Nat. Commun.">
        <title>Thousands of microbial genomes shed light on interconnected biogeochemical processes in an aquifer system.</title>
        <authorList>
            <person name="Anantharaman K."/>
            <person name="Brown C.T."/>
            <person name="Hug L.A."/>
            <person name="Sharon I."/>
            <person name="Castelle C.J."/>
            <person name="Probst A.J."/>
            <person name="Thomas B.C."/>
            <person name="Singh A."/>
            <person name="Wilkins M.J."/>
            <person name="Karaoz U."/>
            <person name="Brodie E.L."/>
            <person name="Williams K.H."/>
            <person name="Hubbard S.S."/>
            <person name="Banfield J.F."/>
        </authorList>
    </citation>
    <scope>NUCLEOTIDE SEQUENCE [LARGE SCALE GENOMIC DNA]</scope>
</reference>